<reference evidence="2 3" key="1">
    <citation type="journal article" date="2012" name="Nat. Biotechnol.">
        <title>Draft genome sequence of pigeonpea (Cajanus cajan), an orphan legume crop of resource-poor farmers.</title>
        <authorList>
            <person name="Varshney R.K."/>
            <person name="Chen W."/>
            <person name="Li Y."/>
            <person name="Bharti A.K."/>
            <person name="Saxena R.K."/>
            <person name="Schlueter J.A."/>
            <person name="Donoghue M.T."/>
            <person name="Azam S."/>
            <person name="Fan G."/>
            <person name="Whaley A.M."/>
            <person name="Farmer A.D."/>
            <person name="Sheridan J."/>
            <person name="Iwata A."/>
            <person name="Tuteja R."/>
            <person name="Penmetsa R.V."/>
            <person name="Wu W."/>
            <person name="Upadhyaya H.D."/>
            <person name="Yang S.P."/>
            <person name="Shah T."/>
            <person name="Saxena K.B."/>
            <person name="Michael T."/>
            <person name="McCombie W.R."/>
            <person name="Yang B."/>
            <person name="Zhang G."/>
            <person name="Yang H."/>
            <person name="Wang J."/>
            <person name="Spillane C."/>
            <person name="Cook D.R."/>
            <person name="May G.D."/>
            <person name="Xu X."/>
            <person name="Jackson S.A."/>
        </authorList>
    </citation>
    <scope>NUCLEOTIDE SEQUENCE [LARGE SCALE GENOMIC DNA]</scope>
    <source>
        <strain evidence="3">cv. Asha</strain>
    </source>
</reference>
<name>A0A151TW08_CAJCA</name>
<accession>A0A151TW08</accession>
<dbReference type="InterPro" id="IPR044709">
    <property type="entry name" value="TAN1"/>
</dbReference>
<evidence type="ECO:0000313" key="3">
    <source>
        <dbReference type="Proteomes" id="UP000075243"/>
    </source>
</evidence>
<dbReference type="GO" id="GO:0000911">
    <property type="term" value="P:cytokinesis by cell plate formation"/>
    <property type="evidence" value="ECO:0007669"/>
    <property type="project" value="TreeGrafter"/>
</dbReference>
<dbReference type="GO" id="GO:0005875">
    <property type="term" value="C:microtubule associated complex"/>
    <property type="evidence" value="ECO:0007669"/>
    <property type="project" value="TreeGrafter"/>
</dbReference>
<dbReference type="GO" id="GO:0008017">
    <property type="term" value="F:microtubule binding"/>
    <property type="evidence" value="ECO:0007669"/>
    <property type="project" value="InterPro"/>
</dbReference>
<protein>
    <recommendedName>
        <fullName evidence="4">Microtubule-binding protein TANGLED</fullName>
    </recommendedName>
</protein>
<dbReference type="OrthoDB" id="1939732at2759"/>
<dbReference type="OMA" id="NCKYIAN"/>
<evidence type="ECO:0008006" key="4">
    <source>
        <dbReference type="Google" id="ProtNLM"/>
    </source>
</evidence>
<keyword evidence="3" id="KW-1185">Reference proteome</keyword>
<feature type="region of interest" description="Disordered" evidence="1">
    <location>
        <begin position="71"/>
        <end position="97"/>
    </location>
</feature>
<dbReference type="GO" id="GO:0009574">
    <property type="term" value="C:preprophase band"/>
    <property type="evidence" value="ECO:0007669"/>
    <property type="project" value="TreeGrafter"/>
</dbReference>
<dbReference type="PANTHER" id="PTHR35728">
    <property type="entry name" value="MICROTUBULE-BINDING PROTEIN TANGLED-RELATED"/>
    <property type="match status" value="1"/>
</dbReference>
<feature type="compositionally biased region" description="Low complexity" evidence="1">
    <location>
        <begin position="131"/>
        <end position="144"/>
    </location>
</feature>
<sequence>MVARTPPKQNKMLHALNPVLIRETLNKVNQCMVRLQELQYTVYGGTKVVSGVSLSPRSTKGYLRTSLRCKQESARIKHDAPRSSPPGKFPRPTNSGEEWRQMSLPAMLVSETVGEILQASQFARDIVSTVTKKTTTKGPKSPVSHRSNQKVDPDNTPFNARRRKEKQIKPRSDTPPLQRARLSINFKVSPQKARDSDKENDNMFLPNRVSPKNRLCVNSRNPLFFSTYSSRQQHFCKTKSPVISRNMGTQNKFLIKSPPSEASKFQVKVKKPPIVSISSSPTSLSLSKKSSPKRWVRPFSPSRVTTRLASPLKSKKSDGIVSLKKSSPKMSVASKICRSFSPSRLATRFVSPLKSKKSAQQSGGKHRPASTVQITAPRI</sequence>
<dbReference type="AlphaFoldDB" id="A0A151TW08"/>
<evidence type="ECO:0000256" key="1">
    <source>
        <dbReference type="SAM" id="MobiDB-lite"/>
    </source>
</evidence>
<feature type="compositionally biased region" description="Polar residues" evidence="1">
    <location>
        <begin position="370"/>
        <end position="379"/>
    </location>
</feature>
<dbReference type="GO" id="GO:2000694">
    <property type="term" value="P:regulation of phragmoplast microtubule organization"/>
    <property type="evidence" value="ECO:0007669"/>
    <property type="project" value="InterPro"/>
</dbReference>
<dbReference type="Proteomes" id="UP000075243">
    <property type="component" value="Chromosome 3"/>
</dbReference>
<dbReference type="EMBL" id="CM003605">
    <property type="protein sequence ID" value="KYP71230.1"/>
    <property type="molecule type" value="Genomic_DNA"/>
</dbReference>
<dbReference type="STRING" id="3821.A0A151TW08"/>
<proteinExistence type="predicted"/>
<feature type="compositionally biased region" description="Basic and acidic residues" evidence="1">
    <location>
        <begin position="71"/>
        <end position="81"/>
    </location>
</feature>
<dbReference type="PANTHER" id="PTHR35728:SF1">
    <property type="entry name" value="MICROTUBULE-BINDING PROTEIN TANGLED-RELATED"/>
    <property type="match status" value="1"/>
</dbReference>
<feature type="region of interest" description="Disordered" evidence="1">
    <location>
        <begin position="351"/>
        <end position="379"/>
    </location>
</feature>
<feature type="region of interest" description="Disordered" evidence="1">
    <location>
        <begin position="131"/>
        <end position="176"/>
    </location>
</feature>
<evidence type="ECO:0000313" key="2">
    <source>
        <dbReference type="EMBL" id="KYP71230.1"/>
    </source>
</evidence>
<organism evidence="2 3">
    <name type="scientific">Cajanus cajan</name>
    <name type="common">Pigeon pea</name>
    <name type="synonym">Cajanus indicus</name>
    <dbReference type="NCBI Taxonomy" id="3821"/>
    <lineage>
        <taxon>Eukaryota</taxon>
        <taxon>Viridiplantae</taxon>
        <taxon>Streptophyta</taxon>
        <taxon>Embryophyta</taxon>
        <taxon>Tracheophyta</taxon>
        <taxon>Spermatophyta</taxon>
        <taxon>Magnoliopsida</taxon>
        <taxon>eudicotyledons</taxon>
        <taxon>Gunneridae</taxon>
        <taxon>Pentapetalae</taxon>
        <taxon>rosids</taxon>
        <taxon>fabids</taxon>
        <taxon>Fabales</taxon>
        <taxon>Fabaceae</taxon>
        <taxon>Papilionoideae</taxon>
        <taxon>50 kb inversion clade</taxon>
        <taxon>NPAAA clade</taxon>
        <taxon>indigoferoid/millettioid clade</taxon>
        <taxon>Phaseoleae</taxon>
        <taxon>Cajanus</taxon>
    </lineage>
</organism>
<gene>
    <name evidence="2" type="ORF">KK1_010479</name>
</gene>
<dbReference type="Gramene" id="C.cajan_10189.t">
    <property type="protein sequence ID" value="C.cajan_10189.t"/>
    <property type="gene ID" value="C.cajan_10189"/>
</dbReference>